<dbReference type="OMA" id="MNWENVL"/>
<dbReference type="InParanoid" id="H3GDN7"/>
<dbReference type="PANTHER" id="PTHR38899">
    <property type="entry name" value="DOMAIN OOKINETE PROTEIN, PUTATIVE-RELATED"/>
    <property type="match status" value="1"/>
</dbReference>
<dbReference type="VEuPathDB" id="FungiDB:KRP23_4382"/>
<sequence>MAPRARVSSYSPQRIVTPHARRAKKSGKAAFVKTQMAVMNWENVLVPMDWMIHNLSLGTPIATIEHAVVRCRNVPQLLQAMAAIEDRVVELLAETVRSVDGPVFIVSEYTTAYIELVSGLFFPRLTAALRNATTGIYVVGTPDTQLSALEMKQWKANVLRTAIVEKLCQVSGDTAEQLLARYTLGRIGVVALCANETDIAATSAIHSLAPHAVVKRVKVQAAIYRQDYNGSPPTPLEQFHSRLETLTKFVKHAAAVNQPINVAL</sequence>
<dbReference type="EnsemblProtists" id="Phyra73688">
    <property type="protein sequence ID" value="Phyra73688"/>
    <property type="gene ID" value="Phyra73688"/>
</dbReference>
<dbReference type="EMBL" id="DS566001">
    <property type="status" value="NOT_ANNOTATED_CDS"/>
    <property type="molecule type" value="Genomic_DNA"/>
</dbReference>
<dbReference type="AlphaFoldDB" id="H3GDN7"/>
<protein>
    <submittedName>
        <fullName evidence="1">Uncharacterized protein</fullName>
    </submittedName>
</protein>
<name>H3GDN7_PHYRM</name>
<dbReference type="VEuPathDB" id="FungiDB:KRP22_2389"/>
<keyword evidence="2" id="KW-1185">Reference proteome</keyword>
<reference evidence="1" key="2">
    <citation type="submission" date="2015-06" db="UniProtKB">
        <authorList>
            <consortium name="EnsemblProtists"/>
        </authorList>
    </citation>
    <scope>IDENTIFICATION</scope>
    <source>
        <strain evidence="1">Pr102</strain>
    </source>
</reference>
<evidence type="ECO:0000313" key="2">
    <source>
        <dbReference type="Proteomes" id="UP000005238"/>
    </source>
</evidence>
<evidence type="ECO:0000313" key="1">
    <source>
        <dbReference type="EnsemblProtists" id="Phyra73688"/>
    </source>
</evidence>
<accession>H3GDN7</accession>
<organism evidence="1 2">
    <name type="scientific">Phytophthora ramorum</name>
    <name type="common">Sudden oak death agent</name>
    <dbReference type="NCBI Taxonomy" id="164328"/>
    <lineage>
        <taxon>Eukaryota</taxon>
        <taxon>Sar</taxon>
        <taxon>Stramenopiles</taxon>
        <taxon>Oomycota</taxon>
        <taxon>Peronosporomycetes</taxon>
        <taxon>Peronosporales</taxon>
        <taxon>Peronosporaceae</taxon>
        <taxon>Phytophthora</taxon>
    </lineage>
</organism>
<dbReference type="HOGENOM" id="CLU_076770_1_0_1"/>
<proteinExistence type="predicted"/>
<dbReference type="eggNOG" id="ENOG502SR8J">
    <property type="taxonomic scope" value="Eukaryota"/>
</dbReference>
<reference evidence="2" key="1">
    <citation type="journal article" date="2006" name="Science">
        <title>Phytophthora genome sequences uncover evolutionary origins and mechanisms of pathogenesis.</title>
        <authorList>
            <person name="Tyler B.M."/>
            <person name="Tripathy S."/>
            <person name="Zhang X."/>
            <person name="Dehal P."/>
            <person name="Jiang R.H."/>
            <person name="Aerts A."/>
            <person name="Arredondo F.D."/>
            <person name="Baxter L."/>
            <person name="Bensasson D."/>
            <person name="Beynon J.L."/>
            <person name="Chapman J."/>
            <person name="Damasceno C.M."/>
            <person name="Dorrance A.E."/>
            <person name="Dou D."/>
            <person name="Dickerman A.W."/>
            <person name="Dubchak I.L."/>
            <person name="Garbelotto M."/>
            <person name="Gijzen M."/>
            <person name="Gordon S.G."/>
            <person name="Govers F."/>
            <person name="Grunwald N.J."/>
            <person name="Huang W."/>
            <person name="Ivors K.L."/>
            <person name="Jones R.W."/>
            <person name="Kamoun S."/>
            <person name="Krampis K."/>
            <person name="Lamour K.H."/>
            <person name="Lee M.K."/>
            <person name="McDonald W.H."/>
            <person name="Medina M."/>
            <person name="Meijer H.J."/>
            <person name="Nordberg E.K."/>
            <person name="Maclean D.J."/>
            <person name="Ospina-Giraldo M.D."/>
            <person name="Morris P.F."/>
            <person name="Phuntumart V."/>
            <person name="Putnam N.H."/>
            <person name="Rash S."/>
            <person name="Rose J.K."/>
            <person name="Sakihama Y."/>
            <person name="Salamov A.A."/>
            <person name="Savidor A."/>
            <person name="Scheuring C.F."/>
            <person name="Smith B.M."/>
            <person name="Sobral B.W."/>
            <person name="Terry A."/>
            <person name="Torto-Alalibo T.A."/>
            <person name="Win J."/>
            <person name="Xu Z."/>
            <person name="Zhang H."/>
            <person name="Grigoriev I.V."/>
            <person name="Rokhsar D.S."/>
            <person name="Boore J.L."/>
        </authorList>
    </citation>
    <scope>NUCLEOTIDE SEQUENCE [LARGE SCALE GENOMIC DNA]</scope>
    <source>
        <strain evidence="2">Pr102</strain>
    </source>
</reference>
<dbReference type="PANTHER" id="PTHR38899:SF1">
    <property type="entry name" value="PROTEIN KINASE"/>
    <property type="match status" value="1"/>
</dbReference>
<dbReference type="Proteomes" id="UP000005238">
    <property type="component" value="Unassembled WGS sequence"/>
</dbReference>